<dbReference type="Gene3D" id="3.20.20.80">
    <property type="entry name" value="Glycosidases"/>
    <property type="match status" value="1"/>
</dbReference>
<evidence type="ECO:0000259" key="12">
    <source>
        <dbReference type="SMART" id="SM00642"/>
    </source>
</evidence>
<dbReference type="InterPro" id="IPR014756">
    <property type="entry name" value="Ig_E-set"/>
</dbReference>
<dbReference type="Gene3D" id="2.60.40.10">
    <property type="entry name" value="Immunoglobulins"/>
    <property type="match status" value="1"/>
</dbReference>
<dbReference type="InterPro" id="IPR044143">
    <property type="entry name" value="GlgB_N_E_set_prok"/>
</dbReference>
<keyword evidence="10" id="KW-0119">Carbohydrate metabolism</keyword>
<reference evidence="13 14" key="1">
    <citation type="submission" date="2024-11" db="EMBL/GenBank/DDBJ databases">
        <authorList>
            <person name="Heng Y.C."/>
            <person name="Lim A.C.H."/>
            <person name="Lee J.K.Y."/>
            <person name="Kittelmann S."/>
        </authorList>
    </citation>
    <scope>NUCLEOTIDE SEQUENCE [LARGE SCALE GENOMIC DNA]</scope>
    <source>
        <strain evidence="13 14">WILCCON 0114</strain>
    </source>
</reference>
<comment type="catalytic activity">
    <reaction evidence="1">
        <text>Transfers a segment of a (1-&gt;4)-alpha-D-glucan chain to a primary hydroxy group in a similar glucan chain.</text>
        <dbReference type="EC" id="2.4.1.18"/>
    </reaction>
</comment>
<dbReference type="Gene3D" id="2.60.40.1180">
    <property type="entry name" value="Golgi alpha-mannosidase II"/>
    <property type="match status" value="1"/>
</dbReference>
<comment type="similarity">
    <text evidence="4">Belongs to the glycosyl hydrolase 13 family. GlgB subfamily.</text>
</comment>
<dbReference type="NCBIfam" id="NF008967">
    <property type="entry name" value="PRK12313.1"/>
    <property type="match status" value="1"/>
</dbReference>
<evidence type="ECO:0000313" key="14">
    <source>
        <dbReference type="Proteomes" id="UP001623592"/>
    </source>
</evidence>
<dbReference type="RefSeq" id="WP_406787650.1">
    <property type="nucleotide sequence ID" value="NZ_JBJIAA010000008.1"/>
</dbReference>
<name>A0ABW8TEY0_9CLOT</name>
<evidence type="ECO:0000256" key="10">
    <source>
        <dbReference type="ARBA" id="ARBA00023277"/>
    </source>
</evidence>
<evidence type="ECO:0000256" key="7">
    <source>
        <dbReference type="ARBA" id="ARBA00022676"/>
    </source>
</evidence>
<dbReference type="Proteomes" id="UP001623592">
    <property type="component" value="Unassembled WGS sequence"/>
</dbReference>
<dbReference type="PANTHER" id="PTHR43651:SF3">
    <property type="entry name" value="1,4-ALPHA-GLUCAN-BRANCHING ENZYME"/>
    <property type="match status" value="1"/>
</dbReference>
<sequence length="631" mass="73900">MNFQDFYAGKVFDAYEYFGAHKENGRFTFRTYAPNARGVAIIGEFNDWKEQPMNREGEGGVFSISGVDADYGMMYKYCIYGSDGRRQEHCDPYGFFMELRPGACSITTDLKSYRFHDDNWMSKRSVNYDRPLNIYELHLGSWKKKSEEETGWYSYSEIGELIADYVRENGYTHVEIMPLSEHPFDGSWGYQNTGFFSPTSRYGNPDELKVMIDRLHQAGIGVILDFVPVHFAVDGYGLKEYDGTCLYEYPSKDVGTSEWGSCNFMYSRGETKCFVQSAANYWLKEFHFDGLRMDAVSRMIYWQGDERRGENGQSIEFLKVMNEGLKRLHPTAMLIAEDSSHYKGVTKPVWMGGLGFDYKWDLGWMHDTLEYFQTAPEYRPRDYHKLTFSMMYFYDERYILALSHDEVVHGKATILQKMNGEYDDKFPQARAMYLYMLLHPGKKLNFMANEIGQLREWDEKREQDWEILKFPIHGAFHQYMISLNKIYAHYKALHDDYNTDNFKWADCKQNDNCIYAIMRYAGEEALLAIFNFSDKDVKNYSVTLGADKSARLLLHSNWHKYSGTISEEEEVYEIEKIDDAVKLKVEISAFSGMLFEIVDDEVEYEEITDDELEGYEEENNLKEIDITNREI</sequence>
<evidence type="ECO:0000256" key="6">
    <source>
        <dbReference type="ARBA" id="ARBA00022600"/>
    </source>
</evidence>
<comment type="caution">
    <text evidence="13">The sequence shown here is derived from an EMBL/GenBank/DDBJ whole genome shotgun (WGS) entry which is preliminary data.</text>
</comment>
<evidence type="ECO:0000256" key="4">
    <source>
        <dbReference type="ARBA" id="ARBA00009000"/>
    </source>
</evidence>
<dbReference type="InterPro" id="IPR006048">
    <property type="entry name" value="A-amylase/branching_C"/>
</dbReference>
<dbReference type="InterPro" id="IPR004193">
    <property type="entry name" value="Glyco_hydro_13_N"/>
</dbReference>
<dbReference type="InterPro" id="IPR017853">
    <property type="entry name" value="GH"/>
</dbReference>
<keyword evidence="7" id="KW-0328">Glycosyltransferase</keyword>
<keyword evidence="14" id="KW-1185">Reference proteome</keyword>
<keyword evidence="9" id="KW-0320">Glycogen biosynthesis</keyword>
<dbReference type="Pfam" id="PF00128">
    <property type="entry name" value="Alpha-amylase"/>
    <property type="match status" value="1"/>
</dbReference>
<evidence type="ECO:0000256" key="2">
    <source>
        <dbReference type="ARBA" id="ARBA00002953"/>
    </source>
</evidence>
<dbReference type="PIRSF" id="PIRSF000463">
    <property type="entry name" value="GlgB"/>
    <property type="match status" value="1"/>
</dbReference>
<dbReference type="NCBIfam" id="TIGR01515">
    <property type="entry name" value="branching_enzym"/>
    <property type="match status" value="1"/>
</dbReference>
<dbReference type="Pfam" id="PF02922">
    <property type="entry name" value="CBM_48"/>
    <property type="match status" value="1"/>
</dbReference>
<dbReference type="CDD" id="cd11322">
    <property type="entry name" value="AmyAc_Glg_BE"/>
    <property type="match status" value="1"/>
</dbReference>
<evidence type="ECO:0000313" key="13">
    <source>
        <dbReference type="EMBL" id="MFL0250993.1"/>
    </source>
</evidence>
<dbReference type="SUPFAM" id="SSF81296">
    <property type="entry name" value="E set domains"/>
    <property type="match status" value="1"/>
</dbReference>
<evidence type="ECO:0000256" key="9">
    <source>
        <dbReference type="ARBA" id="ARBA00023056"/>
    </source>
</evidence>
<dbReference type="InterPro" id="IPR006407">
    <property type="entry name" value="GlgB"/>
</dbReference>
<keyword evidence="6" id="KW-0321">Glycogen metabolism</keyword>
<accession>A0ABW8TEY0</accession>
<dbReference type="InterPro" id="IPR037439">
    <property type="entry name" value="Branching_enzy"/>
</dbReference>
<evidence type="ECO:0000256" key="1">
    <source>
        <dbReference type="ARBA" id="ARBA00000826"/>
    </source>
</evidence>
<comment type="pathway">
    <text evidence="3">Glycan biosynthesis; glycogen biosynthesis.</text>
</comment>
<dbReference type="CDD" id="cd02855">
    <property type="entry name" value="E_set_GBE_prok_N"/>
    <property type="match status" value="1"/>
</dbReference>
<keyword evidence="8" id="KW-0808">Transferase</keyword>
<evidence type="ECO:0000256" key="11">
    <source>
        <dbReference type="NCBIfam" id="TIGR01515"/>
    </source>
</evidence>
<dbReference type="SUPFAM" id="SSF51011">
    <property type="entry name" value="Glycosyl hydrolase domain"/>
    <property type="match status" value="1"/>
</dbReference>
<protein>
    <recommendedName>
        <fullName evidence="5 11">1,4-alpha-glucan branching enzyme</fullName>
        <ecNumber evidence="5 11">2.4.1.18</ecNumber>
    </recommendedName>
</protein>
<evidence type="ECO:0000256" key="8">
    <source>
        <dbReference type="ARBA" id="ARBA00022679"/>
    </source>
</evidence>
<dbReference type="Pfam" id="PF02806">
    <property type="entry name" value="Alpha-amylase_C"/>
    <property type="match status" value="1"/>
</dbReference>
<evidence type="ECO:0000256" key="5">
    <source>
        <dbReference type="ARBA" id="ARBA00012541"/>
    </source>
</evidence>
<dbReference type="InterPro" id="IPR013783">
    <property type="entry name" value="Ig-like_fold"/>
</dbReference>
<dbReference type="EC" id="2.4.1.18" evidence="5 11"/>
<dbReference type="InterPro" id="IPR013780">
    <property type="entry name" value="Glyco_hydro_b"/>
</dbReference>
<feature type="domain" description="Glycosyl hydrolase family 13 catalytic" evidence="12">
    <location>
        <begin position="136"/>
        <end position="487"/>
    </location>
</feature>
<dbReference type="PANTHER" id="PTHR43651">
    <property type="entry name" value="1,4-ALPHA-GLUCAN-BRANCHING ENZYME"/>
    <property type="match status" value="1"/>
</dbReference>
<dbReference type="SUPFAM" id="SSF51445">
    <property type="entry name" value="(Trans)glycosidases"/>
    <property type="match status" value="1"/>
</dbReference>
<dbReference type="EMBL" id="JBJIAA010000008">
    <property type="protein sequence ID" value="MFL0250993.1"/>
    <property type="molecule type" value="Genomic_DNA"/>
</dbReference>
<gene>
    <name evidence="13" type="primary">glgB</name>
    <name evidence="13" type="ORF">ACJDT4_11220</name>
</gene>
<evidence type="ECO:0000256" key="3">
    <source>
        <dbReference type="ARBA" id="ARBA00004964"/>
    </source>
</evidence>
<comment type="function">
    <text evidence="2">Catalyzes the formation of the alpha-1,6-glucosidic linkages in glycogen by scission of a 1,4-alpha-linked oligosaccharide from growing alpha-1,4-glucan chains and the subsequent attachment of the oligosaccharide to the alpha-1,6 position.</text>
</comment>
<organism evidence="13 14">
    <name type="scientific">Clostridium neuense</name>
    <dbReference type="NCBI Taxonomy" id="1728934"/>
    <lineage>
        <taxon>Bacteria</taxon>
        <taxon>Bacillati</taxon>
        <taxon>Bacillota</taxon>
        <taxon>Clostridia</taxon>
        <taxon>Eubacteriales</taxon>
        <taxon>Clostridiaceae</taxon>
        <taxon>Clostridium</taxon>
    </lineage>
</organism>
<proteinExistence type="inferred from homology"/>
<dbReference type="SMART" id="SM00642">
    <property type="entry name" value="Aamy"/>
    <property type="match status" value="1"/>
</dbReference>
<dbReference type="InterPro" id="IPR006047">
    <property type="entry name" value="GH13_cat_dom"/>
</dbReference>